<gene>
    <name evidence="1" type="ORF">GSTUM_00009789001</name>
</gene>
<evidence type="ECO:0000313" key="2">
    <source>
        <dbReference type="Proteomes" id="UP000006911"/>
    </source>
</evidence>
<evidence type="ECO:0000313" key="1">
    <source>
        <dbReference type="EMBL" id="CAZ85152.1"/>
    </source>
</evidence>
<dbReference type="InParanoid" id="D5GKV9"/>
<dbReference type="Proteomes" id="UP000006911">
    <property type="component" value="Unassembled WGS sequence"/>
</dbReference>
<accession>D5GKV9</accession>
<dbReference type="RefSeq" id="XP_002840961.1">
    <property type="nucleotide sequence ID" value="XM_002840915.1"/>
</dbReference>
<reference evidence="1 2" key="1">
    <citation type="journal article" date="2010" name="Nature">
        <title>Perigord black truffle genome uncovers evolutionary origins and mechanisms of symbiosis.</title>
        <authorList>
            <person name="Martin F."/>
            <person name="Kohler A."/>
            <person name="Murat C."/>
            <person name="Balestrini R."/>
            <person name="Coutinho P.M."/>
            <person name="Jaillon O."/>
            <person name="Montanini B."/>
            <person name="Morin E."/>
            <person name="Noel B."/>
            <person name="Percudani R."/>
            <person name="Porcel B."/>
            <person name="Rubini A."/>
            <person name="Amicucci A."/>
            <person name="Amselem J."/>
            <person name="Anthouard V."/>
            <person name="Arcioni S."/>
            <person name="Artiguenave F."/>
            <person name="Aury J.M."/>
            <person name="Ballario P."/>
            <person name="Bolchi A."/>
            <person name="Brenna A."/>
            <person name="Brun A."/>
            <person name="Buee M."/>
            <person name="Cantarel B."/>
            <person name="Chevalier G."/>
            <person name="Couloux A."/>
            <person name="Da Silva C."/>
            <person name="Denoeud F."/>
            <person name="Duplessis S."/>
            <person name="Ghignone S."/>
            <person name="Hilselberger B."/>
            <person name="Iotti M."/>
            <person name="Marcais B."/>
            <person name="Mello A."/>
            <person name="Miranda M."/>
            <person name="Pacioni G."/>
            <person name="Quesneville H."/>
            <person name="Riccioni C."/>
            <person name="Ruotolo R."/>
            <person name="Splivallo R."/>
            <person name="Stocchi V."/>
            <person name="Tisserant E."/>
            <person name="Viscomi A.R."/>
            <person name="Zambonelli A."/>
            <person name="Zampieri E."/>
            <person name="Henrissat B."/>
            <person name="Lebrun M.H."/>
            <person name="Paolocci F."/>
            <person name="Bonfante P."/>
            <person name="Ottonello S."/>
            <person name="Wincker P."/>
        </authorList>
    </citation>
    <scope>NUCLEOTIDE SEQUENCE [LARGE SCALE GENOMIC DNA]</scope>
    <source>
        <strain evidence="1 2">Mel28</strain>
    </source>
</reference>
<dbReference type="AlphaFoldDB" id="D5GKV9"/>
<dbReference type="GeneID" id="9183388"/>
<sequence>MTPMTRVERPQEFCQTKSFLASSGWVLDDDVEHLGEVLAEAVGCRTLNSTAGGRDVSLAGGGEEASGELLLLSLTASDGWDSEELRVNACVPFENL</sequence>
<dbReference type="KEGG" id="tml:GSTUM_00009789001"/>
<dbReference type="EMBL" id="FN430341">
    <property type="protein sequence ID" value="CAZ85152.1"/>
    <property type="molecule type" value="Genomic_DNA"/>
</dbReference>
<name>D5GKV9_TUBMM</name>
<keyword evidence="2" id="KW-1185">Reference proteome</keyword>
<protein>
    <submittedName>
        <fullName evidence="1">(Perigord truffle) hypothetical protein</fullName>
    </submittedName>
</protein>
<proteinExistence type="predicted"/>
<organism evidence="1 2">
    <name type="scientific">Tuber melanosporum (strain Mel28)</name>
    <name type="common">Perigord black truffle</name>
    <dbReference type="NCBI Taxonomy" id="656061"/>
    <lineage>
        <taxon>Eukaryota</taxon>
        <taxon>Fungi</taxon>
        <taxon>Dikarya</taxon>
        <taxon>Ascomycota</taxon>
        <taxon>Pezizomycotina</taxon>
        <taxon>Pezizomycetes</taxon>
        <taxon>Pezizales</taxon>
        <taxon>Tuberaceae</taxon>
        <taxon>Tuber</taxon>
    </lineage>
</organism>
<dbReference type="HOGENOM" id="CLU_2514264_0_0_1"/>